<reference evidence="1" key="1">
    <citation type="submission" date="2020-11" db="EMBL/GenBank/DDBJ databases">
        <title>Complete genome sequence of a novel pathogenic Methylobacterium strain isolated from rice in Vietnam.</title>
        <authorList>
            <person name="Lai K."/>
            <person name="Okazaki S."/>
            <person name="Higashi K."/>
            <person name="Mori H."/>
            <person name="Toyoda A."/>
            <person name="Kurokawa K."/>
        </authorList>
    </citation>
    <scope>NUCLEOTIDE SEQUENCE</scope>
    <source>
        <strain evidence="1">VL1</strain>
    </source>
</reference>
<organism evidence="1 2">
    <name type="scientific">Methylobacterium indicum</name>
    <dbReference type="NCBI Taxonomy" id="1775910"/>
    <lineage>
        <taxon>Bacteria</taxon>
        <taxon>Pseudomonadati</taxon>
        <taxon>Pseudomonadota</taxon>
        <taxon>Alphaproteobacteria</taxon>
        <taxon>Hyphomicrobiales</taxon>
        <taxon>Methylobacteriaceae</taxon>
        <taxon>Methylobacterium</taxon>
    </lineage>
</organism>
<proteinExistence type="predicted"/>
<dbReference type="AlphaFoldDB" id="A0A8H8WP12"/>
<dbReference type="EMBL" id="AP024145">
    <property type="protein sequence ID" value="BCM81709.1"/>
    <property type="molecule type" value="Genomic_DNA"/>
</dbReference>
<evidence type="ECO:0000313" key="2">
    <source>
        <dbReference type="Proteomes" id="UP000663508"/>
    </source>
</evidence>
<sequence length="102" mass="11313">MDRQTLEKAGVLLLGPDWKLPLASVLGPHHPEGAREKIDPRLVRRWAAGDRAIPGWVAPVIIDLLMERSKELNNLAWDAAHLAERLIDEGGGYGKYPTAKKD</sequence>
<dbReference type="KEGG" id="mind:mvi_01700"/>
<protein>
    <submittedName>
        <fullName evidence="1">Uncharacterized protein</fullName>
    </submittedName>
</protein>
<name>A0A8H8WP12_9HYPH</name>
<gene>
    <name evidence="1" type="ORF">mvi_01700</name>
</gene>
<dbReference type="Proteomes" id="UP000663508">
    <property type="component" value="Chromosome"/>
</dbReference>
<evidence type="ECO:0000313" key="1">
    <source>
        <dbReference type="EMBL" id="BCM81709.1"/>
    </source>
</evidence>
<accession>A0A8H8WP12</accession>